<organism evidence="2 3">
    <name type="scientific">Mycena pura</name>
    <dbReference type="NCBI Taxonomy" id="153505"/>
    <lineage>
        <taxon>Eukaryota</taxon>
        <taxon>Fungi</taxon>
        <taxon>Dikarya</taxon>
        <taxon>Basidiomycota</taxon>
        <taxon>Agaricomycotina</taxon>
        <taxon>Agaricomycetes</taxon>
        <taxon>Agaricomycetidae</taxon>
        <taxon>Agaricales</taxon>
        <taxon>Marasmiineae</taxon>
        <taxon>Mycenaceae</taxon>
        <taxon>Mycena</taxon>
    </lineage>
</organism>
<dbReference type="InterPro" id="IPR021047">
    <property type="entry name" value="Mannosyltransferase_CMT1"/>
</dbReference>
<name>A0AAD6UPC3_9AGAR</name>
<keyword evidence="1" id="KW-0472">Membrane</keyword>
<gene>
    <name evidence="2" type="ORF">GGX14DRAFT_481290</name>
</gene>
<sequence length="451" mass="52352">MLNERRPRDWRRRRSPFVFSLQSHRFILGSLGFSLTTATFVAIHLGFFSTLFIYIPLVTLCIPALAVFDAADYRNMRAWPKRRQLRFGLCATWCAYLLLAPTYPSSGRSAYMNPATPLPALPGSGNDTSTYFIAANLYDYAVHLPAWTRQMRLLIHHLGPENVFVSIYESNSHDRTKALLREFQGQLSRARVRNRVLLDTDGRRRAGWQSNGHERVQYMADMRNRALEPLQDGLRGERFDRVIFFNDVYFEWKSIVRLLATKGGDFDLACGLDFDGIGLYDTWVIRDSCGQRTKEIWPYFSFDPVAVEALRREEPVEVATCWNGVAAFDANWFLPPTPPFTVPEGSPLKFRGDTACAESECFLIGYDMHLRTAPARPRIYVNPQVNVAYTPHNWLYYGKIKHLTLTRPWRVVWEDWIAHRLFWWVSDHYWLKDEACPFEREDLVKADHCTA</sequence>
<protein>
    <submittedName>
        <fullName evidence="2">Capsular associated protein</fullName>
    </submittedName>
</protein>
<dbReference type="AlphaFoldDB" id="A0AAD6UPC3"/>
<proteinExistence type="predicted"/>
<feature type="transmembrane region" description="Helical" evidence="1">
    <location>
        <begin position="21"/>
        <end position="45"/>
    </location>
</feature>
<evidence type="ECO:0000313" key="3">
    <source>
        <dbReference type="Proteomes" id="UP001219525"/>
    </source>
</evidence>
<keyword evidence="1" id="KW-0812">Transmembrane</keyword>
<feature type="transmembrane region" description="Helical" evidence="1">
    <location>
        <begin position="85"/>
        <end position="103"/>
    </location>
</feature>
<comment type="caution">
    <text evidence="2">The sequence shown here is derived from an EMBL/GenBank/DDBJ whole genome shotgun (WGS) entry which is preliminary data.</text>
</comment>
<evidence type="ECO:0000313" key="2">
    <source>
        <dbReference type="EMBL" id="KAJ7191555.1"/>
    </source>
</evidence>
<reference evidence="2" key="1">
    <citation type="submission" date="2023-03" db="EMBL/GenBank/DDBJ databases">
        <title>Massive genome expansion in bonnet fungi (Mycena s.s.) driven by repeated elements and novel gene families across ecological guilds.</title>
        <authorList>
            <consortium name="Lawrence Berkeley National Laboratory"/>
            <person name="Harder C.B."/>
            <person name="Miyauchi S."/>
            <person name="Viragh M."/>
            <person name="Kuo A."/>
            <person name="Thoen E."/>
            <person name="Andreopoulos B."/>
            <person name="Lu D."/>
            <person name="Skrede I."/>
            <person name="Drula E."/>
            <person name="Henrissat B."/>
            <person name="Morin E."/>
            <person name="Kohler A."/>
            <person name="Barry K."/>
            <person name="LaButti K."/>
            <person name="Morin E."/>
            <person name="Salamov A."/>
            <person name="Lipzen A."/>
            <person name="Mereny Z."/>
            <person name="Hegedus B."/>
            <person name="Baldrian P."/>
            <person name="Stursova M."/>
            <person name="Weitz H."/>
            <person name="Taylor A."/>
            <person name="Grigoriev I.V."/>
            <person name="Nagy L.G."/>
            <person name="Martin F."/>
            <person name="Kauserud H."/>
        </authorList>
    </citation>
    <scope>NUCLEOTIDE SEQUENCE</scope>
    <source>
        <strain evidence="2">9144</strain>
    </source>
</reference>
<dbReference type="Proteomes" id="UP001219525">
    <property type="component" value="Unassembled WGS sequence"/>
</dbReference>
<dbReference type="PANTHER" id="PTHR34144:SF7">
    <property type="entry name" value="EXPORT PROTEIN (CAP59), PUTATIVE (AFU_ORTHOLOGUE AFUA_7G05020)-RELATED"/>
    <property type="match status" value="1"/>
</dbReference>
<dbReference type="Pfam" id="PF11735">
    <property type="entry name" value="CAP59_mtransfer"/>
    <property type="match status" value="1"/>
</dbReference>
<keyword evidence="3" id="KW-1185">Reference proteome</keyword>
<dbReference type="EMBL" id="JARJCW010000131">
    <property type="protein sequence ID" value="KAJ7191555.1"/>
    <property type="molecule type" value="Genomic_DNA"/>
</dbReference>
<evidence type="ECO:0000256" key="1">
    <source>
        <dbReference type="SAM" id="Phobius"/>
    </source>
</evidence>
<accession>A0AAD6UPC3</accession>
<feature type="transmembrane region" description="Helical" evidence="1">
    <location>
        <begin position="51"/>
        <end position="73"/>
    </location>
</feature>
<keyword evidence="1" id="KW-1133">Transmembrane helix</keyword>
<dbReference type="PANTHER" id="PTHR34144">
    <property type="entry name" value="CHROMOSOME 8, WHOLE GENOME SHOTGUN SEQUENCE"/>
    <property type="match status" value="1"/>
</dbReference>